<keyword evidence="3" id="KW-0560">Oxidoreductase</keyword>
<evidence type="ECO:0000256" key="1">
    <source>
        <dbReference type="ARBA" id="ARBA00006484"/>
    </source>
</evidence>
<dbReference type="GO" id="GO:0016491">
    <property type="term" value="F:oxidoreductase activity"/>
    <property type="evidence" value="ECO:0007669"/>
    <property type="project" value="UniProtKB-KW"/>
</dbReference>
<sequence>MEEAKRDRGVLVNACCPGWVKTDMTRGGGAKTPDQGAQTPVMLALHDIGGKTGGFWQNEKEIEW</sequence>
<comment type="similarity">
    <text evidence="1">Belongs to the short-chain dehydrogenases/reductases (SDR) family.</text>
</comment>
<dbReference type="PANTHER" id="PTHR43963:SF6">
    <property type="entry name" value="CHAIN DEHYDROGENASE FAMILY PROTEIN, PUTATIVE (AFU_ORTHOLOGUE AFUA_3G15350)-RELATED"/>
    <property type="match status" value="1"/>
</dbReference>
<accession>A0AAI8VF83</accession>
<proteinExistence type="inferred from homology"/>
<evidence type="ECO:0000256" key="2">
    <source>
        <dbReference type="ARBA" id="ARBA00022857"/>
    </source>
</evidence>
<dbReference type="EMBL" id="CAUWAG010000004">
    <property type="protein sequence ID" value="CAJ2503308.1"/>
    <property type="molecule type" value="Genomic_DNA"/>
</dbReference>
<organism evidence="4 5">
    <name type="scientific">Anthostomella pinea</name>
    <dbReference type="NCBI Taxonomy" id="933095"/>
    <lineage>
        <taxon>Eukaryota</taxon>
        <taxon>Fungi</taxon>
        <taxon>Dikarya</taxon>
        <taxon>Ascomycota</taxon>
        <taxon>Pezizomycotina</taxon>
        <taxon>Sordariomycetes</taxon>
        <taxon>Xylariomycetidae</taxon>
        <taxon>Xylariales</taxon>
        <taxon>Xylariaceae</taxon>
        <taxon>Anthostomella</taxon>
    </lineage>
</organism>
<comment type="caution">
    <text evidence="4">The sequence shown here is derived from an EMBL/GenBank/DDBJ whole genome shotgun (WGS) entry which is preliminary data.</text>
</comment>
<dbReference type="PANTHER" id="PTHR43963">
    <property type="entry name" value="CARBONYL REDUCTASE 1-RELATED"/>
    <property type="match status" value="1"/>
</dbReference>
<reference evidence="4" key="1">
    <citation type="submission" date="2023-10" db="EMBL/GenBank/DDBJ databases">
        <authorList>
            <person name="Hackl T."/>
        </authorList>
    </citation>
    <scope>NUCLEOTIDE SEQUENCE</scope>
</reference>
<dbReference type="InterPro" id="IPR036291">
    <property type="entry name" value="NAD(P)-bd_dom_sf"/>
</dbReference>
<dbReference type="Gene3D" id="3.40.50.720">
    <property type="entry name" value="NAD(P)-binding Rossmann-like Domain"/>
    <property type="match status" value="1"/>
</dbReference>
<evidence type="ECO:0000313" key="5">
    <source>
        <dbReference type="Proteomes" id="UP001295740"/>
    </source>
</evidence>
<dbReference type="AlphaFoldDB" id="A0AAI8VF83"/>
<gene>
    <name evidence="4" type="ORF">KHLLAP_LOCUS3776</name>
</gene>
<protein>
    <submittedName>
        <fullName evidence="4">Uu.00g107020.m01.CDS01</fullName>
    </submittedName>
</protein>
<dbReference type="SUPFAM" id="SSF51735">
    <property type="entry name" value="NAD(P)-binding Rossmann-fold domains"/>
    <property type="match status" value="1"/>
</dbReference>
<name>A0AAI8VF83_9PEZI</name>
<evidence type="ECO:0000313" key="4">
    <source>
        <dbReference type="EMBL" id="CAJ2503308.1"/>
    </source>
</evidence>
<dbReference type="Proteomes" id="UP001295740">
    <property type="component" value="Unassembled WGS sequence"/>
</dbReference>
<keyword evidence="2" id="KW-0521">NADP</keyword>
<keyword evidence="5" id="KW-1185">Reference proteome</keyword>
<evidence type="ECO:0000256" key="3">
    <source>
        <dbReference type="ARBA" id="ARBA00023002"/>
    </source>
</evidence>